<gene>
    <name evidence="4" type="primary">TPHA0H02310</name>
    <name evidence="4" type="ordered locus">TPHA_0H02310</name>
</gene>
<name>G8BWI4_TETPH</name>
<reference evidence="4 5" key="1">
    <citation type="journal article" date="2011" name="Proc. Natl. Acad. Sci. U.S.A.">
        <title>Evolutionary erosion of yeast sex chromosomes by mating-type switching accidents.</title>
        <authorList>
            <person name="Gordon J.L."/>
            <person name="Armisen D."/>
            <person name="Proux-Wera E."/>
            <person name="Oheigeartaigh S.S."/>
            <person name="Byrne K.P."/>
            <person name="Wolfe K.H."/>
        </authorList>
    </citation>
    <scope>NUCLEOTIDE SEQUENCE [LARGE SCALE GENOMIC DNA]</scope>
    <source>
        <strain evidence="5">ATCC 24235 / CBS 4417 / NBRC 1672 / NRRL Y-8282 / UCD 70-5</strain>
    </source>
</reference>
<dbReference type="OrthoDB" id="3881at2759"/>
<evidence type="ECO:0000256" key="2">
    <source>
        <dbReference type="ARBA" id="ARBA00022786"/>
    </source>
</evidence>
<dbReference type="KEGG" id="tpf:TPHA_0H02310"/>
<evidence type="ECO:0000313" key="4">
    <source>
        <dbReference type="EMBL" id="CCE64435.1"/>
    </source>
</evidence>
<evidence type="ECO:0000259" key="3">
    <source>
        <dbReference type="Pfam" id="PF11976"/>
    </source>
</evidence>
<organism evidence="4 5">
    <name type="scientific">Tetrapisispora phaffii (strain ATCC 24235 / CBS 4417 / NBRC 1672 / NRRL Y-8282 / UCD 70-5)</name>
    <name type="common">Yeast</name>
    <name type="synonym">Fabospora phaffii</name>
    <dbReference type="NCBI Taxonomy" id="1071381"/>
    <lineage>
        <taxon>Eukaryota</taxon>
        <taxon>Fungi</taxon>
        <taxon>Dikarya</taxon>
        <taxon>Ascomycota</taxon>
        <taxon>Saccharomycotina</taxon>
        <taxon>Saccharomycetes</taxon>
        <taxon>Saccharomycetales</taxon>
        <taxon>Saccharomycetaceae</taxon>
        <taxon>Tetrapisispora</taxon>
    </lineage>
</organism>
<evidence type="ECO:0000256" key="1">
    <source>
        <dbReference type="ARBA" id="ARBA00014108"/>
    </source>
</evidence>
<evidence type="ECO:0000313" key="5">
    <source>
        <dbReference type="Proteomes" id="UP000005666"/>
    </source>
</evidence>
<protein>
    <recommendedName>
        <fullName evidence="1">Ubiquitin-like modifier HUB1</fullName>
    </recommendedName>
</protein>
<keyword evidence="2" id="KW-0833">Ubl conjugation pathway</keyword>
<sequence>MIEIIVDDRLSKKIKVKCLEDDTIEDLKKLICVQLGLSSINKIDLQKNNIKLKNHITLDDYEIHSMTSLDLYYI</sequence>
<dbReference type="Gene3D" id="3.10.20.90">
    <property type="entry name" value="Phosphatidylinositol 3-kinase Catalytic Subunit, Chain A, domain 1"/>
    <property type="match status" value="1"/>
</dbReference>
<dbReference type="eggNOG" id="KOG3493">
    <property type="taxonomic scope" value="Eukaryota"/>
</dbReference>
<dbReference type="InterPro" id="IPR022617">
    <property type="entry name" value="Rad60/SUMO-like_dom"/>
</dbReference>
<accession>G8BWI4</accession>
<dbReference type="InterPro" id="IPR029071">
    <property type="entry name" value="Ubiquitin-like_domsf"/>
</dbReference>
<dbReference type="PANTHER" id="PTHR13042">
    <property type="entry name" value="UBIQUITIN-LIKE PROTEIN 5"/>
    <property type="match status" value="1"/>
</dbReference>
<keyword evidence="5" id="KW-1185">Reference proteome</keyword>
<feature type="domain" description="Rad60/SUMO-like" evidence="3">
    <location>
        <begin position="2"/>
        <end position="71"/>
    </location>
</feature>
<dbReference type="STRING" id="1071381.G8BWI4"/>
<dbReference type="EMBL" id="HE612863">
    <property type="protein sequence ID" value="CCE64435.1"/>
    <property type="molecule type" value="Genomic_DNA"/>
</dbReference>
<dbReference type="Pfam" id="PF11976">
    <property type="entry name" value="Rad60-SLD"/>
    <property type="match status" value="1"/>
</dbReference>
<dbReference type="AlphaFoldDB" id="G8BWI4"/>
<dbReference type="HOGENOM" id="CLU_156193_2_0_1"/>
<proteinExistence type="predicted"/>
<dbReference type="RefSeq" id="XP_003686869.1">
    <property type="nucleotide sequence ID" value="XM_003686821.1"/>
</dbReference>
<dbReference type="InterPro" id="IPR039732">
    <property type="entry name" value="Hub1/Ubl5"/>
</dbReference>
<dbReference type="OMA" id="GMSLEMQ"/>
<dbReference type="SUPFAM" id="SSF54236">
    <property type="entry name" value="Ubiquitin-like"/>
    <property type="match status" value="1"/>
</dbReference>
<dbReference type="Proteomes" id="UP000005666">
    <property type="component" value="Chromosome 8"/>
</dbReference>
<dbReference type="GeneID" id="11533835"/>